<dbReference type="PANTHER" id="PTHR42085">
    <property type="entry name" value="F-BOX DOMAIN-CONTAINING PROTEIN"/>
    <property type="match status" value="1"/>
</dbReference>
<keyword evidence="3" id="KW-1185">Reference proteome</keyword>
<organism evidence="2 3">
    <name type="scientific">Septoria linicola</name>
    <dbReference type="NCBI Taxonomy" id="215465"/>
    <lineage>
        <taxon>Eukaryota</taxon>
        <taxon>Fungi</taxon>
        <taxon>Dikarya</taxon>
        <taxon>Ascomycota</taxon>
        <taxon>Pezizomycotina</taxon>
        <taxon>Dothideomycetes</taxon>
        <taxon>Dothideomycetidae</taxon>
        <taxon>Mycosphaerellales</taxon>
        <taxon>Mycosphaerellaceae</taxon>
        <taxon>Septoria</taxon>
    </lineage>
</organism>
<reference evidence="2" key="1">
    <citation type="submission" date="2022-06" db="EMBL/GenBank/DDBJ databases">
        <title>Complete genome sequences of two strains of the flax pathogen Septoria linicola.</title>
        <authorList>
            <person name="Lapalu N."/>
            <person name="Simon A."/>
            <person name="Demenou B."/>
            <person name="Paumier D."/>
            <person name="Guillot M.-P."/>
            <person name="Gout L."/>
            <person name="Valade R."/>
        </authorList>
    </citation>
    <scope>NUCLEOTIDE SEQUENCE</scope>
    <source>
        <strain evidence="2">SE15195</strain>
    </source>
</reference>
<dbReference type="EMBL" id="CP099423">
    <property type="protein sequence ID" value="USW54016.1"/>
    <property type="molecule type" value="Genomic_DNA"/>
</dbReference>
<sequence>MNSRNSAPRYSAKRPIDTSTYSAQPSCPLLNLPAELRTQIYEQAITSSSLTGTITINLSNISTHTLPSSLLKPYTVLSALTWTCKQIHHETLDLIHSLNGLEFYLPLWPEDGSAVSKLDSAIVGRLRRVLLPLASSSPQIQTSALSPNDRDKDPWKSTTINLGRLPILRFEPAFRGWYNGEHALARLREALGRESVCLKFEVWNAETDLPTPASNAGTAAGEDEVETAAGGEGEGKVVTMGMRNVGDINAGLEEARESGKLHDRDYACLKDLLELERIQRVIVGREGLSQGG</sequence>
<dbReference type="InterPro" id="IPR038883">
    <property type="entry name" value="AN11006-like"/>
</dbReference>
<name>A0A9Q9EJQ5_9PEZI</name>
<proteinExistence type="predicted"/>
<dbReference type="AlphaFoldDB" id="A0A9Q9EJQ5"/>
<evidence type="ECO:0000256" key="1">
    <source>
        <dbReference type="SAM" id="MobiDB-lite"/>
    </source>
</evidence>
<dbReference type="PANTHER" id="PTHR42085:SF2">
    <property type="entry name" value="F-BOX DOMAIN-CONTAINING PROTEIN"/>
    <property type="match status" value="1"/>
</dbReference>
<evidence type="ECO:0000313" key="2">
    <source>
        <dbReference type="EMBL" id="USW54016.1"/>
    </source>
</evidence>
<dbReference type="Proteomes" id="UP001056384">
    <property type="component" value="Chromosome 6"/>
</dbReference>
<evidence type="ECO:0008006" key="4">
    <source>
        <dbReference type="Google" id="ProtNLM"/>
    </source>
</evidence>
<feature type="region of interest" description="Disordered" evidence="1">
    <location>
        <begin position="209"/>
        <end position="234"/>
    </location>
</feature>
<protein>
    <recommendedName>
        <fullName evidence="4">F-box domain-containing protein</fullName>
    </recommendedName>
</protein>
<evidence type="ECO:0000313" key="3">
    <source>
        <dbReference type="Proteomes" id="UP001056384"/>
    </source>
</evidence>
<accession>A0A9Q9EJQ5</accession>
<gene>
    <name evidence="2" type="ORF">Slin15195_G073350</name>
</gene>